<dbReference type="GO" id="GO:0005829">
    <property type="term" value="C:cytosol"/>
    <property type="evidence" value="ECO:0007669"/>
    <property type="project" value="TreeGrafter"/>
</dbReference>
<evidence type="ECO:0000256" key="4">
    <source>
        <dbReference type="ARBA" id="ARBA00022840"/>
    </source>
</evidence>
<dbReference type="PANTHER" id="PTHR11070">
    <property type="entry name" value="UVRD / RECB / PCRA DNA HELICASE FAMILY MEMBER"/>
    <property type="match status" value="1"/>
</dbReference>
<sequence>MPTKLLKILKASAGSGKTFSLAVHYLTLLFSSDQKYREILAVTFTNKATEEMKSRILDVLRGIAQNNPSASIESYRSLLLKAFPQYTAAQLQERADRIYRYIIHDYSRFSVSTIDGFVQKVIRSFSFELGLDASYALEMNIDKVKNNLVERLELALDKKPALVKWIISLAKDRIDENKSWNYKAELLGLTSEIFKERFASFEHALFKIGEEKIDAVFAKLAKDTKLSVQEFSSKLVAYATKALALMEQGGISTDHLKGKSRSPLLSKLIKIKNKDFKDINGLKKLIDNTEDWYQKGLEFPETAAINSLLKDIDAYYQQHISNYILGIQFNKNVYYLRLMQEMTSLLKAYRDESGNLLISDAQNLLSGITEDAGDNPSFIWEKIGNRYKNFLFDEFQDTSVAQWDSFKALVENAMAEPSEEHIDHLIVGDTKQSIYRWRNGDWNILEKQAKEDLGAHNIIDQNLEENYRSTKAIIAFNNHLYAEVPTLIQEQLNISISETNNEDLLMWWARNGYHAIIPRIYEGSTQQVTPYTKEGGTLKIKKFTKEATDDKAPTDAIYHERTLDFMLAEILQLVQQHDYPYKDICVLVRTNAEALQVVNKLMEQQIPVVSGDALLIANNTAINLIINSLQLLVGYQENTSLYKANCIALYQRILGVEGSPNDYLHLSRKSLAQLGDVLPLQFTQEAEQWLMLPLAELVEKIIVSFGLDKKISFLPYLLAFRDIVGNASRQGERGILSFLTWWSEDGIRKTLPSPEHANAVQVLTIHKSKGLAFRAVMIPFCNFSLSGKASSIFWVPAAETPYEALGSIPLKFSKELGQSSVGKYYFEEELYNHVDSLNMLYVATTRAKDYIYMGTKEKAKTENLGNIGELLNHLFATQFDADNVYSSEHYVHKSVENVEKNRISLTTYPTSNRISEIFEPLEEKNIHHLLNLEHAGRAGSILHDILATVKSQEEVEPYLKQLNLQGILLAEEIPKFTADALAVLTQPELVALFNKALYTIEEKGIIDAKGKLHRPDKILVCDGELIILDYKFTLEAHPKHVEQVQLYKDLCADMGYANVSGYLFYAITQKLQTV</sequence>
<dbReference type="GO" id="GO:0043138">
    <property type="term" value="F:3'-5' DNA helicase activity"/>
    <property type="evidence" value="ECO:0007669"/>
    <property type="project" value="UniProtKB-EC"/>
</dbReference>
<feature type="domain" description="UvrD-like helicase ATP-binding" evidence="10">
    <location>
        <begin position="1"/>
        <end position="470"/>
    </location>
</feature>
<evidence type="ECO:0000256" key="2">
    <source>
        <dbReference type="ARBA" id="ARBA00022801"/>
    </source>
</evidence>
<comment type="caution">
    <text evidence="12">The sequence shown here is derived from an EMBL/GenBank/DDBJ whole genome shotgun (WGS) entry which is preliminary data.</text>
</comment>
<name>A0A8T4H5P3_9SPHI</name>
<comment type="catalytic activity">
    <reaction evidence="6">
        <text>Couples ATP hydrolysis with the unwinding of duplex DNA by translocating in the 3'-5' direction.</text>
        <dbReference type="EC" id="5.6.2.4"/>
    </reaction>
</comment>
<dbReference type="GO" id="GO:0000725">
    <property type="term" value="P:recombinational repair"/>
    <property type="evidence" value="ECO:0007669"/>
    <property type="project" value="TreeGrafter"/>
</dbReference>
<evidence type="ECO:0000256" key="8">
    <source>
        <dbReference type="ARBA" id="ARBA00048988"/>
    </source>
</evidence>
<feature type="domain" description="UvrD-like helicase C-terminal" evidence="11">
    <location>
        <begin position="518"/>
        <end position="770"/>
    </location>
</feature>
<dbReference type="Gene3D" id="1.10.3170.10">
    <property type="entry name" value="Recbcd, chain B, domain 2"/>
    <property type="match status" value="1"/>
</dbReference>
<accession>A0A8T4H5P3</accession>
<dbReference type="InterPro" id="IPR000212">
    <property type="entry name" value="DNA_helicase_UvrD/REP"/>
</dbReference>
<dbReference type="GO" id="GO:0016787">
    <property type="term" value="F:hydrolase activity"/>
    <property type="evidence" value="ECO:0007669"/>
    <property type="project" value="UniProtKB-UniRule"/>
</dbReference>
<organism evidence="12 13">
    <name type="scientific">Rhinopithecimicrobium faecis</name>
    <dbReference type="NCBI Taxonomy" id="2820698"/>
    <lineage>
        <taxon>Bacteria</taxon>
        <taxon>Pseudomonadati</taxon>
        <taxon>Bacteroidota</taxon>
        <taxon>Sphingobacteriia</taxon>
        <taxon>Sphingobacteriales</taxon>
        <taxon>Sphingobacteriaceae</taxon>
        <taxon>Rhinopithecimicrobium</taxon>
    </lineage>
</organism>
<dbReference type="Pfam" id="PF00580">
    <property type="entry name" value="UvrD-helicase"/>
    <property type="match status" value="1"/>
</dbReference>
<dbReference type="Gene3D" id="3.40.50.300">
    <property type="entry name" value="P-loop containing nucleotide triphosphate hydrolases"/>
    <property type="match status" value="3"/>
</dbReference>
<evidence type="ECO:0000259" key="11">
    <source>
        <dbReference type="PROSITE" id="PS51217"/>
    </source>
</evidence>
<feature type="binding site" evidence="9">
    <location>
        <begin position="11"/>
        <end position="18"/>
    </location>
    <ligand>
        <name>ATP</name>
        <dbReference type="ChEBI" id="CHEBI:30616"/>
    </ligand>
</feature>
<dbReference type="InterPro" id="IPR027417">
    <property type="entry name" value="P-loop_NTPase"/>
</dbReference>
<dbReference type="GO" id="GO:0005524">
    <property type="term" value="F:ATP binding"/>
    <property type="evidence" value="ECO:0007669"/>
    <property type="project" value="UniProtKB-UniRule"/>
</dbReference>
<dbReference type="PROSITE" id="PS51217">
    <property type="entry name" value="UVRD_HELICASE_CTER"/>
    <property type="match status" value="1"/>
</dbReference>
<evidence type="ECO:0000313" key="13">
    <source>
        <dbReference type="Proteomes" id="UP000679691"/>
    </source>
</evidence>
<evidence type="ECO:0000256" key="7">
    <source>
        <dbReference type="ARBA" id="ARBA00034808"/>
    </source>
</evidence>
<dbReference type="AlphaFoldDB" id="A0A8T4H5P3"/>
<keyword evidence="4 9" id="KW-0067">ATP-binding</keyword>
<dbReference type="EMBL" id="JAGKSB010000002">
    <property type="protein sequence ID" value="MBP3942490.1"/>
    <property type="molecule type" value="Genomic_DNA"/>
</dbReference>
<evidence type="ECO:0000259" key="10">
    <source>
        <dbReference type="PROSITE" id="PS51198"/>
    </source>
</evidence>
<evidence type="ECO:0000256" key="3">
    <source>
        <dbReference type="ARBA" id="ARBA00022806"/>
    </source>
</evidence>
<reference evidence="12" key="1">
    <citation type="submission" date="2021-03" db="EMBL/GenBank/DDBJ databases">
        <authorList>
            <person name="Lu T."/>
            <person name="Wang Q."/>
            <person name="Han X."/>
        </authorList>
    </citation>
    <scope>NUCLEOTIDE SEQUENCE</scope>
    <source>
        <strain evidence="12">WQ 2009</strain>
    </source>
</reference>
<evidence type="ECO:0000256" key="6">
    <source>
        <dbReference type="ARBA" id="ARBA00034617"/>
    </source>
</evidence>
<dbReference type="SUPFAM" id="SSF52540">
    <property type="entry name" value="P-loop containing nucleoside triphosphate hydrolases"/>
    <property type="match status" value="1"/>
</dbReference>
<dbReference type="PANTHER" id="PTHR11070:SF67">
    <property type="entry name" value="DNA 3'-5' HELICASE"/>
    <property type="match status" value="1"/>
</dbReference>
<evidence type="ECO:0000256" key="5">
    <source>
        <dbReference type="ARBA" id="ARBA00023235"/>
    </source>
</evidence>
<comment type="catalytic activity">
    <reaction evidence="8">
        <text>ATP + H2O = ADP + phosphate + H(+)</text>
        <dbReference type="Rhea" id="RHEA:13065"/>
        <dbReference type="ChEBI" id="CHEBI:15377"/>
        <dbReference type="ChEBI" id="CHEBI:15378"/>
        <dbReference type="ChEBI" id="CHEBI:30616"/>
        <dbReference type="ChEBI" id="CHEBI:43474"/>
        <dbReference type="ChEBI" id="CHEBI:456216"/>
        <dbReference type="EC" id="5.6.2.4"/>
    </reaction>
</comment>
<keyword evidence="5" id="KW-0413">Isomerase</keyword>
<evidence type="ECO:0000313" key="12">
    <source>
        <dbReference type="EMBL" id="MBP3942490.1"/>
    </source>
</evidence>
<evidence type="ECO:0000256" key="9">
    <source>
        <dbReference type="PROSITE-ProRule" id="PRU00560"/>
    </source>
</evidence>
<dbReference type="PROSITE" id="PS51198">
    <property type="entry name" value="UVRD_HELICASE_ATP_BIND"/>
    <property type="match status" value="1"/>
</dbReference>
<dbReference type="Pfam" id="PF13361">
    <property type="entry name" value="UvrD_C"/>
    <property type="match status" value="1"/>
</dbReference>
<proteinExistence type="predicted"/>
<protein>
    <recommendedName>
        <fullName evidence="7">DNA 3'-5' helicase</fullName>
        <ecNumber evidence="7">5.6.2.4</ecNumber>
    </recommendedName>
</protein>
<keyword evidence="13" id="KW-1185">Reference proteome</keyword>
<evidence type="ECO:0000256" key="1">
    <source>
        <dbReference type="ARBA" id="ARBA00022741"/>
    </source>
</evidence>
<keyword evidence="3 9" id="KW-0347">Helicase</keyword>
<dbReference type="EC" id="5.6.2.4" evidence="7"/>
<dbReference type="InterPro" id="IPR014017">
    <property type="entry name" value="DNA_helicase_UvrD-like_C"/>
</dbReference>
<keyword evidence="2 9" id="KW-0378">Hydrolase</keyword>
<dbReference type="Proteomes" id="UP000679691">
    <property type="component" value="Unassembled WGS sequence"/>
</dbReference>
<gene>
    <name evidence="12" type="ORF">J5U18_02735</name>
</gene>
<keyword evidence="1 9" id="KW-0547">Nucleotide-binding</keyword>
<dbReference type="InterPro" id="IPR014016">
    <property type="entry name" value="UvrD-like_ATP-bd"/>
</dbReference>
<dbReference type="GO" id="GO:0003677">
    <property type="term" value="F:DNA binding"/>
    <property type="evidence" value="ECO:0007669"/>
    <property type="project" value="InterPro"/>
</dbReference>